<keyword evidence="3" id="KW-1185">Reference proteome</keyword>
<dbReference type="PANTHER" id="PTHR24098:SF11">
    <property type="entry name" value="INTRAFLAGELLAR TRANSPORT PROTEIN 80 HOMOLOG"/>
    <property type="match status" value="1"/>
</dbReference>
<reference evidence="2" key="2">
    <citation type="submission" date="2025-09" db="UniProtKB">
        <authorList>
            <consortium name="Ensembl"/>
        </authorList>
    </citation>
    <scope>IDENTIFICATION</scope>
</reference>
<protein>
    <recommendedName>
        <fullName evidence="1">IFT80 second beta-propeller domain-containing protein</fullName>
    </recommendedName>
</protein>
<dbReference type="GO" id="GO:0005929">
    <property type="term" value="C:cilium"/>
    <property type="evidence" value="ECO:0007669"/>
    <property type="project" value="TreeGrafter"/>
</dbReference>
<dbReference type="GO" id="GO:0005813">
    <property type="term" value="C:centrosome"/>
    <property type="evidence" value="ECO:0007669"/>
    <property type="project" value="TreeGrafter"/>
</dbReference>
<dbReference type="Proteomes" id="UP000694392">
    <property type="component" value="Unplaced"/>
</dbReference>
<accession>A0A8D0HT40</accession>
<reference evidence="2" key="1">
    <citation type="submission" date="2025-08" db="UniProtKB">
        <authorList>
            <consortium name="Ensembl"/>
        </authorList>
    </citation>
    <scope>IDENTIFICATION</scope>
</reference>
<dbReference type="AlphaFoldDB" id="A0A8D0HT40"/>
<evidence type="ECO:0000313" key="3">
    <source>
        <dbReference type="Proteomes" id="UP000694392"/>
    </source>
</evidence>
<dbReference type="GeneTree" id="ENSGT00940000160146"/>
<dbReference type="InterPro" id="IPR056456">
    <property type="entry name" value="Beta-prop_IFT80_2nd"/>
</dbReference>
<name>A0A8D0HT40_SPHPU</name>
<evidence type="ECO:0000259" key="1">
    <source>
        <dbReference type="Pfam" id="PF23335"/>
    </source>
</evidence>
<evidence type="ECO:0000313" key="2">
    <source>
        <dbReference type="Ensembl" id="ENSSPUP00000024452.1"/>
    </source>
</evidence>
<proteinExistence type="predicted"/>
<dbReference type="GO" id="GO:0060271">
    <property type="term" value="P:cilium assembly"/>
    <property type="evidence" value="ECO:0007669"/>
    <property type="project" value="TreeGrafter"/>
</dbReference>
<sequence>MEVRNVINDAVDLLEFRDRVIKTSLNYGHLVVSTSLQCYVFSTKNWNTPLIFDLKEATVSSILQAERHFLLVDGGGIYLYSYEGRLISSPKFPGMRTDILNAPTISLSNDILAIRDK</sequence>
<dbReference type="Pfam" id="PF23335">
    <property type="entry name" value="Beta-prop_IFT80_2nd"/>
    <property type="match status" value="1"/>
</dbReference>
<dbReference type="PANTHER" id="PTHR24098">
    <property type="entry name" value="OUTER SEGMENT 5"/>
    <property type="match status" value="1"/>
</dbReference>
<feature type="domain" description="IFT80 second beta-propeller" evidence="1">
    <location>
        <begin position="1"/>
        <end position="117"/>
    </location>
</feature>
<dbReference type="GO" id="GO:0030992">
    <property type="term" value="C:intraciliary transport particle B"/>
    <property type="evidence" value="ECO:0007669"/>
    <property type="project" value="TreeGrafter"/>
</dbReference>
<organism evidence="2 3">
    <name type="scientific">Sphenodon punctatus</name>
    <name type="common">Tuatara</name>
    <name type="synonym">Hatteria punctata</name>
    <dbReference type="NCBI Taxonomy" id="8508"/>
    <lineage>
        <taxon>Eukaryota</taxon>
        <taxon>Metazoa</taxon>
        <taxon>Chordata</taxon>
        <taxon>Craniata</taxon>
        <taxon>Vertebrata</taxon>
        <taxon>Euteleostomi</taxon>
        <taxon>Lepidosauria</taxon>
        <taxon>Sphenodontia</taxon>
        <taxon>Sphenodontidae</taxon>
        <taxon>Sphenodon</taxon>
    </lineage>
</organism>
<dbReference type="Ensembl" id="ENSSPUT00000026092.1">
    <property type="protein sequence ID" value="ENSSPUP00000024452.1"/>
    <property type="gene ID" value="ENSSPUG00000018733.1"/>
</dbReference>